<sequence length="85" mass="9631">MNLSYRGVPYKRHLSSQGSGYPSPQSREPGTADRARYRGLAYCVDPPTEFAQVPATLVSHKLTYRGVTYFELVHQGIILYVNRKI</sequence>
<dbReference type="EMBL" id="RSCK01000141">
    <property type="protein sequence ID" value="RUT00680.1"/>
    <property type="molecule type" value="Genomic_DNA"/>
</dbReference>
<dbReference type="InterPro" id="IPR025458">
    <property type="entry name" value="DUF4278"/>
</dbReference>
<evidence type="ECO:0000313" key="3">
    <source>
        <dbReference type="Proteomes" id="UP000282574"/>
    </source>
</evidence>
<dbReference type="Pfam" id="PF14105">
    <property type="entry name" value="DUF4278"/>
    <property type="match status" value="1"/>
</dbReference>
<evidence type="ECO:0000313" key="2">
    <source>
        <dbReference type="EMBL" id="RUT00680.1"/>
    </source>
</evidence>
<reference evidence="2 3" key="1">
    <citation type="journal article" date="2019" name="Genome Biol. Evol.">
        <title>Day and night: Metabolic profiles and evolutionary relationships of six axenic non-marine cyanobacteria.</title>
        <authorList>
            <person name="Will S.E."/>
            <person name="Henke P."/>
            <person name="Boedeker C."/>
            <person name="Huang S."/>
            <person name="Brinkmann H."/>
            <person name="Rohde M."/>
            <person name="Jarek M."/>
            <person name="Friedl T."/>
            <person name="Seufert S."/>
            <person name="Schumacher M."/>
            <person name="Overmann J."/>
            <person name="Neumann-Schaal M."/>
            <person name="Petersen J."/>
        </authorList>
    </citation>
    <scope>NUCLEOTIDE SEQUENCE [LARGE SCALE GENOMIC DNA]</scope>
    <source>
        <strain evidence="2 3">SAG 39.79</strain>
    </source>
</reference>
<dbReference type="RefSeq" id="WP_106168761.1">
    <property type="nucleotide sequence ID" value="NZ_JAVKZF010000004.1"/>
</dbReference>
<comment type="caution">
    <text evidence="2">The sequence shown here is derived from an EMBL/GenBank/DDBJ whole genome shotgun (WGS) entry which is preliminary data.</text>
</comment>
<protein>
    <recommendedName>
        <fullName evidence="4">DUF4278 domain-containing protein</fullName>
    </recommendedName>
</protein>
<gene>
    <name evidence="2" type="ORF">DSM107010_67320</name>
</gene>
<keyword evidence="3" id="KW-1185">Reference proteome</keyword>
<dbReference type="Proteomes" id="UP000282574">
    <property type="component" value="Unassembled WGS sequence"/>
</dbReference>
<name>A0AB37U9K1_9CYAN</name>
<evidence type="ECO:0000256" key="1">
    <source>
        <dbReference type="SAM" id="MobiDB-lite"/>
    </source>
</evidence>
<organism evidence="2 3">
    <name type="scientific">Chroococcidiopsis cubana SAG 39.79</name>
    <dbReference type="NCBI Taxonomy" id="388085"/>
    <lineage>
        <taxon>Bacteria</taxon>
        <taxon>Bacillati</taxon>
        <taxon>Cyanobacteriota</taxon>
        <taxon>Cyanophyceae</taxon>
        <taxon>Chroococcidiopsidales</taxon>
        <taxon>Chroococcidiopsidaceae</taxon>
        <taxon>Chroococcidiopsis</taxon>
    </lineage>
</organism>
<proteinExistence type="predicted"/>
<accession>A0AB37U9K1</accession>
<dbReference type="AlphaFoldDB" id="A0AB37U9K1"/>
<evidence type="ECO:0008006" key="4">
    <source>
        <dbReference type="Google" id="ProtNLM"/>
    </source>
</evidence>
<feature type="region of interest" description="Disordered" evidence="1">
    <location>
        <begin position="1"/>
        <end position="32"/>
    </location>
</feature>
<feature type="compositionally biased region" description="Low complexity" evidence="1">
    <location>
        <begin position="15"/>
        <end position="26"/>
    </location>
</feature>